<proteinExistence type="predicted"/>
<feature type="transmembrane region" description="Helical" evidence="1">
    <location>
        <begin position="86"/>
        <end position="105"/>
    </location>
</feature>
<feature type="transmembrane region" description="Helical" evidence="1">
    <location>
        <begin position="150"/>
        <end position="169"/>
    </location>
</feature>
<sequence length="547" mass="62521">MLKSNKIRISALYIFIVIVITLLIYVPTAIGLADNSDFNRTMRAFGLTSISGIKYLSAEYWYKISNPTRIIQYFKNMFLPVKDSPAGYYSTQFIFIKIALFFNALANKLVHRDSNLFNLFFQTVQFIIIYAFALVLFLKEKWNNNTYANIAVKIAFAFIFLDCGYLVYFNSFFGESTTLIFLILSFVLLMYLEKDKNTYFVYIGLILSLFIFSGSKPANFPSTLLLSVPLAYYAIKNEGLRKKIIICVSVVVMLFASYYYVKQAPEWMKKVTTFQSVFFGVLYDNPVPEQAAKDLGLPPELSKLESINAYVRQPLNPYNNYDPNFQSLFFDRISKIGVLKYYLTHPAFFAEKLDISAEAALPLRPTYLANINLPNQRADLLFDFRMNVWESIRKRFSGFASVFLSIVLALSLANLISLFRKKASLYSILLRLALLGAAAGQFIVPIVSNGNADLQKHMFLFNVHLDILIILLLLDNLDLKSRTFRRVGIASAALLVVISFYPSKPETITLGRIDGKPIEWYVLEKSNVWVKVIAKDALYRSAYDETL</sequence>
<feature type="transmembrane region" description="Helical" evidence="1">
    <location>
        <begin position="12"/>
        <end position="33"/>
    </location>
</feature>
<keyword evidence="1" id="KW-1133">Transmembrane helix</keyword>
<keyword evidence="1" id="KW-0472">Membrane</keyword>
<dbReference type="AlphaFoldDB" id="A0A4Y8LW05"/>
<protein>
    <recommendedName>
        <fullName evidence="4">Glycosyltransferase RgtA/B/C/D-like domain-containing protein</fullName>
    </recommendedName>
</protein>
<evidence type="ECO:0000313" key="2">
    <source>
        <dbReference type="EMBL" id="TFE25218.1"/>
    </source>
</evidence>
<dbReference type="Proteomes" id="UP000297900">
    <property type="component" value="Unassembled WGS sequence"/>
</dbReference>
<feature type="transmembrane region" description="Helical" evidence="1">
    <location>
        <begin position="484"/>
        <end position="502"/>
    </location>
</feature>
<comment type="caution">
    <text evidence="2">The sequence shown here is derived from an EMBL/GenBank/DDBJ whole genome shotgun (WGS) entry which is preliminary data.</text>
</comment>
<feature type="transmembrane region" description="Helical" evidence="1">
    <location>
        <begin position="117"/>
        <end position="138"/>
    </location>
</feature>
<reference evidence="2 3" key="1">
    <citation type="submission" date="2019-03" db="EMBL/GenBank/DDBJ databases">
        <title>Cohnella endophytica sp. nov., a novel endophytic bacterium isolated from bark of Sonneratia apetala.</title>
        <authorList>
            <person name="Tuo L."/>
        </authorList>
    </citation>
    <scope>NUCLEOTIDE SEQUENCE [LARGE SCALE GENOMIC DNA]</scope>
    <source>
        <strain evidence="2 3">CCTCC AB 208254</strain>
    </source>
</reference>
<feature type="transmembrane region" description="Helical" evidence="1">
    <location>
        <begin position="244"/>
        <end position="261"/>
    </location>
</feature>
<accession>A0A4Y8LW05</accession>
<feature type="transmembrane region" description="Helical" evidence="1">
    <location>
        <begin position="176"/>
        <end position="193"/>
    </location>
</feature>
<feature type="transmembrane region" description="Helical" evidence="1">
    <location>
        <begin position="396"/>
        <end position="416"/>
    </location>
</feature>
<name>A0A4Y8LW05_9BACL</name>
<feature type="transmembrane region" description="Helical" evidence="1">
    <location>
        <begin position="459"/>
        <end position="477"/>
    </location>
</feature>
<organism evidence="2 3">
    <name type="scientific">Cohnella luojiensis</name>
    <dbReference type="NCBI Taxonomy" id="652876"/>
    <lineage>
        <taxon>Bacteria</taxon>
        <taxon>Bacillati</taxon>
        <taxon>Bacillota</taxon>
        <taxon>Bacilli</taxon>
        <taxon>Bacillales</taxon>
        <taxon>Paenibacillaceae</taxon>
        <taxon>Cohnella</taxon>
    </lineage>
</organism>
<gene>
    <name evidence="2" type="ORF">E2980_14305</name>
</gene>
<keyword evidence="3" id="KW-1185">Reference proteome</keyword>
<dbReference type="RefSeq" id="WP_167747132.1">
    <property type="nucleotide sequence ID" value="NZ_SOMN01000020.1"/>
</dbReference>
<feature type="transmembrane region" description="Helical" evidence="1">
    <location>
        <begin position="199"/>
        <end position="232"/>
    </location>
</feature>
<evidence type="ECO:0008006" key="4">
    <source>
        <dbReference type="Google" id="ProtNLM"/>
    </source>
</evidence>
<feature type="transmembrane region" description="Helical" evidence="1">
    <location>
        <begin position="428"/>
        <end position="447"/>
    </location>
</feature>
<dbReference type="EMBL" id="SOMN01000020">
    <property type="protein sequence ID" value="TFE25218.1"/>
    <property type="molecule type" value="Genomic_DNA"/>
</dbReference>
<evidence type="ECO:0000256" key="1">
    <source>
        <dbReference type="SAM" id="Phobius"/>
    </source>
</evidence>
<keyword evidence="1" id="KW-0812">Transmembrane</keyword>
<evidence type="ECO:0000313" key="3">
    <source>
        <dbReference type="Proteomes" id="UP000297900"/>
    </source>
</evidence>